<reference evidence="1" key="1">
    <citation type="submission" date="2021-08" db="EMBL/GenBank/DDBJ databases">
        <authorList>
            <person name="Nwanade C."/>
            <person name="Wang M."/>
            <person name="Masoudi A."/>
            <person name="Yu Z."/>
            <person name="Liu J."/>
        </authorList>
    </citation>
    <scope>NUCLEOTIDE SEQUENCE</scope>
    <source>
        <strain evidence="1">S056</strain>
    </source>
</reference>
<sequence>MLETANITEMQRHYRKAHILRAQAFHALFTLRPLRDAIKKRAAKPRPALQSCPC</sequence>
<accession>A0A9Q9LYQ0</accession>
<evidence type="ECO:0000313" key="2">
    <source>
        <dbReference type="Proteomes" id="UP001057991"/>
    </source>
</evidence>
<evidence type="ECO:0000313" key="1">
    <source>
        <dbReference type="EMBL" id="UWP94819.1"/>
    </source>
</evidence>
<dbReference type="EMBL" id="CP080776">
    <property type="protein sequence ID" value="UWP94819.1"/>
    <property type="molecule type" value="Genomic_DNA"/>
</dbReference>
<organism evidence="1 2">
    <name type="scientific">Aliiroseovarius crassostreae</name>
    <dbReference type="NCBI Taxonomy" id="154981"/>
    <lineage>
        <taxon>Bacteria</taxon>
        <taxon>Pseudomonadati</taxon>
        <taxon>Pseudomonadota</taxon>
        <taxon>Alphaproteobacteria</taxon>
        <taxon>Rhodobacterales</taxon>
        <taxon>Paracoccaceae</taxon>
        <taxon>Aliiroseovarius</taxon>
    </lineage>
</organism>
<name>A0A9Q9LYQ0_9RHOB</name>
<dbReference type="Proteomes" id="UP001057991">
    <property type="component" value="Chromosome"/>
</dbReference>
<proteinExistence type="predicted"/>
<gene>
    <name evidence="1" type="ORF">K3X48_11455</name>
</gene>
<dbReference type="RefSeq" id="WP_161805399.1">
    <property type="nucleotide sequence ID" value="NZ_CP080776.1"/>
</dbReference>
<protein>
    <submittedName>
        <fullName evidence="1">Uncharacterized protein</fullName>
    </submittedName>
</protein>
<dbReference type="AlphaFoldDB" id="A0A9Q9LYQ0"/>